<reference evidence="1" key="2">
    <citation type="submission" date="2016-06" db="EMBL/GenBank/DDBJ databases">
        <title>The genome of a short-lived fish provides insights into sex chromosome evolution and the genetic control of aging.</title>
        <authorList>
            <person name="Reichwald K."/>
            <person name="Felder M."/>
            <person name="Petzold A."/>
            <person name="Koch P."/>
            <person name="Groth M."/>
            <person name="Platzer M."/>
        </authorList>
    </citation>
    <scope>NUCLEOTIDE SEQUENCE</scope>
    <source>
        <tissue evidence="1">Brain</tissue>
    </source>
</reference>
<dbReference type="EMBL" id="HAED01020628">
    <property type="protein sequence ID" value="SBR07248.1"/>
    <property type="molecule type" value="Transcribed_RNA"/>
</dbReference>
<organism evidence="1">
    <name type="scientific">Nothobranchius kuhntae</name>
    <name type="common">Beira killifish</name>
    <dbReference type="NCBI Taxonomy" id="321403"/>
    <lineage>
        <taxon>Eukaryota</taxon>
        <taxon>Metazoa</taxon>
        <taxon>Chordata</taxon>
        <taxon>Craniata</taxon>
        <taxon>Vertebrata</taxon>
        <taxon>Euteleostomi</taxon>
        <taxon>Actinopterygii</taxon>
        <taxon>Neopterygii</taxon>
        <taxon>Teleostei</taxon>
        <taxon>Neoteleostei</taxon>
        <taxon>Acanthomorphata</taxon>
        <taxon>Ovalentaria</taxon>
        <taxon>Atherinomorphae</taxon>
        <taxon>Cyprinodontiformes</taxon>
        <taxon>Nothobranchiidae</taxon>
        <taxon>Nothobranchius</taxon>
    </lineage>
</organism>
<accession>A0A1A8JE78</accession>
<feature type="non-terminal residue" evidence="1">
    <location>
        <position position="1"/>
    </location>
</feature>
<reference evidence="1" key="1">
    <citation type="submission" date="2016-05" db="EMBL/GenBank/DDBJ databases">
        <authorList>
            <person name="Lavstsen T."/>
            <person name="Jespersen J.S."/>
        </authorList>
    </citation>
    <scope>NUCLEOTIDE SEQUENCE</scope>
    <source>
        <tissue evidence="1">Brain</tissue>
    </source>
</reference>
<dbReference type="AlphaFoldDB" id="A0A1A8JE78"/>
<protein>
    <submittedName>
        <fullName evidence="1">Uncharacterized protein</fullName>
    </submittedName>
</protein>
<name>A0A1A8JE78_NOTKU</name>
<gene>
    <name evidence="1" type="primary">Nfu_g_1_006836</name>
</gene>
<proteinExistence type="predicted"/>
<evidence type="ECO:0000313" key="1">
    <source>
        <dbReference type="EMBL" id="SBR07248.1"/>
    </source>
</evidence>
<sequence length="119" mass="13408">NGNESFGCVNVLRFLSEREARSGLEMIVLQLTESFHRRTASNTILCATSPSKTTLCVDPEVKEDVVSLRVLGPVEKTRVEPNLWSRDVVGTRCRVSGLTLKEFWVSWLLLRLFRAILSA</sequence>
<feature type="non-terminal residue" evidence="1">
    <location>
        <position position="119"/>
    </location>
</feature>